<keyword evidence="3" id="KW-1185">Reference proteome</keyword>
<gene>
    <name evidence="2" type="ORF">EV421DRAFT_2025653</name>
</gene>
<dbReference type="AlphaFoldDB" id="A0AA39IVC7"/>
<evidence type="ECO:0000313" key="2">
    <source>
        <dbReference type="EMBL" id="KAK0429864.1"/>
    </source>
</evidence>
<evidence type="ECO:0000256" key="1">
    <source>
        <dbReference type="SAM" id="MobiDB-lite"/>
    </source>
</evidence>
<reference evidence="2" key="1">
    <citation type="submission" date="2023-06" db="EMBL/GenBank/DDBJ databases">
        <authorList>
            <consortium name="Lawrence Berkeley National Laboratory"/>
            <person name="Ahrendt S."/>
            <person name="Sahu N."/>
            <person name="Indic B."/>
            <person name="Wong-Bajracharya J."/>
            <person name="Merenyi Z."/>
            <person name="Ke H.-M."/>
            <person name="Monk M."/>
            <person name="Kocsube S."/>
            <person name="Drula E."/>
            <person name="Lipzen A."/>
            <person name="Balint B."/>
            <person name="Henrissat B."/>
            <person name="Andreopoulos B."/>
            <person name="Martin F.M."/>
            <person name="Harder C.B."/>
            <person name="Rigling D."/>
            <person name="Ford K.L."/>
            <person name="Foster G.D."/>
            <person name="Pangilinan J."/>
            <person name="Papanicolaou A."/>
            <person name="Barry K."/>
            <person name="LaButti K."/>
            <person name="Viragh M."/>
            <person name="Koriabine M."/>
            <person name="Yan M."/>
            <person name="Riley R."/>
            <person name="Champramary S."/>
            <person name="Plett K.L."/>
            <person name="Tsai I.J."/>
            <person name="Slot J."/>
            <person name="Sipos G."/>
            <person name="Plett J."/>
            <person name="Nagy L.G."/>
            <person name="Grigoriev I.V."/>
        </authorList>
    </citation>
    <scope>NUCLEOTIDE SEQUENCE</scope>
    <source>
        <strain evidence="2">FPL87.14</strain>
    </source>
</reference>
<sequence length="413" mass="46823">MPFKYPSTAIIGSNVATSGQQTTMCQIMIMYTAQVFLRNPVDEASLSSAPGTNIAYNEDGRRETSQMPIPRFLWDNQRKGGSKFARKTVRDADESQRYSGYGNKSSSIRVDGVQSRNRDPETRTSRSIVLKHTYHSCIDQNTDSSCTLKVFRDSPKKNSTYTVHSWPTKVLPDRATDTLYKGSRHWRESASLKIVHPEKQTLNTLAPEDQTPLVDHSPWINSNDNRQNEHITLHATERTRFVEFHQLEGGRDYGCVINQSWDGCQYGSALGGSLVFSLQYSINLLEETIQEATDIYGAHKGILRDRESLEIDLNRYARLELAALELREKYIQDSLNVSWTALRSLSQYLSREKYAWATARACCREVDALKSKLMLAIIKAKKGPLQRSLDDQRVANSRNEDQGTRLTIDASVV</sequence>
<feature type="region of interest" description="Disordered" evidence="1">
    <location>
        <begin position="84"/>
        <end position="125"/>
    </location>
</feature>
<comment type="caution">
    <text evidence="2">The sequence shown here is derived from an EMBL/GenBank/DDBJ whole genome shotgun (WGS) entry which is preliminary data.</text>
</comment>
<dbReference type="EMBL" id="JAUEPT010000198">
    <property type="protein sequence ID" value="KAK0429864.1"/>
    <property type="molecule type" value="Genomic_DNA"/>
</dbReference>
<evidence type="ECO:0000313" key="3">
    <source>
        <dbReference type="Proteomes" id="UP001175226"/>
    </source>
</evidence>
<accession>A0AA39IVC7</accession>
<organism evidence="2 3">
    <name type="scientific">Armillaria borealis</name>
    <dbReference type="NCBI Taxonomy" id="47425"/>
    <lineage>
        <taxon>Eukaryota</taxon>
        <taxon>Fungi</taxon>
        <taxon>Dikarya</taxon>
        <taxon>Basidiomycota</taxon>
        <taxon>Agaricomycotina</taxon>
        <taxon>Agaricomycetes</taxon>
        <taxon>Agaricomycetidae</taxon>
        <taxon>Agaricales</taxon>
        <taxon>Marasmiineae</taxon>
        <taxon>Physalacriaceae</taxon>
        <taxon>Armillaria</taxon>
    </lineage>
</organism>
<dbReference type="Proteomes" id="UP001175226">
    <property type="component" value="Unassembled WGS sequence"/>
</dbReference>
<protein>
    <submittedName>
        <fullName evidence="2">Uncharacterized protein</fullName>
    </submittedName>
</protein>
<proteinExistence type="predicted"/>
<name>A0AA39IVC7_9AGAR</name>